<proteinExistence type="predicted"/>
<dbReference type="SUPFAM" id="SSF53474">
    <property type="entry name" value="alpha/beta-Hydrolases"/>
    <property type="match status" value="1"/>
</dbReference>
<comment type="caution">
    <text evidence="1">The sequence shown here is derived from an EMBL/GenBank/DDBJ whole genome shotgun (WGS) entry which is preliminary data.</text>
</comment>
<dbReference type="PANTHER" id="PTHR34127:SF1">
    <property type="entry name" value="OS04G0405600 PROTEIN"/>
    <property type="match status" value="1"/>
</dbReference>
<dbReference type="Proteomes" id="UP000620559">
    <property type="component" value="Unassembled WGS sequence"/>
</dbReference>
<evidence type="ECO:0000313" key="1">
    <source>
        <dbReference type="EMBL" id="MBE9216083.1"/>
    </source>
</evidence>
<accession>A0A8J7FGR0</accession>
<evidence type="ECO:0000313" key="2">
    <source>
        <dbReference type="Proteomes" id="UP000620559"/>
    </source>
</evidence>
<dbReference type="InterPro" id="IPR029058">
    <property type="entry name" value="AB_hydrolase_fold"/>
</dbReference>
<protein>
    <submittedName>
        <fullName evidence="1">DUF1350 family protein</fullName>
    </submittedName>
</protein>
<reference evidence="1" key="1">
    <citation type="submission" date="2020-10" db="EMBL/GenBank/DDBJ databases">
        <authorList>
            <person name="Castelo-Branco R."/>
            <person name="Eusebio N."/>
            <person name="Adriana R."/>
            <person name="Vieira A."/>
            <person name="Brugerolle De Fraissinette N."/>
            <person name="Rezende De Castro R."/>
            <person name="Schneider M.P."/>
            <person name="Vasconcelos V."/>
            <person name="Leao P.N."/>
        </authorList>
    </citation>
    <scope>NUCLEOTIDE SEQUENCE</scope>
    <source>
        <strain evidence="1">LEGE 06105</strain>
    </source>
</reference>
<dbReference type="PANTHER" id="PTHR34127">
    <property type="entry name" value="OS04G0405600 PROTEIN"/>
    <property type="match status" value="1"/>
</dbReference>
<sequence>MNWKQIAGSWVIIPMRPIGIVHFLGGAFVATAPHVTYRLLLEYLAEKGFAVVATPFVNTLDHSAIAQQVLLNFERVLVRLQEREPAFQGYLPIYGLGHSMGCKLHLLIGSANQVKRAGNILISFNNYAARDAIPLVDQFNTAVNVEFTPSPTETYRQIKENYNIRRNLLIKFNNDTLDQSAALTKLLQNRFGDMVATQTLAGNHLTPLGQDVKWQAGKDFNPLDAFGQWFRQEVYRDLNRLNQSLILWLNPLSPL</sequence>
<dbReference type="AlphaFoldDB" id="A0A8J7FGR0"/>
<dbReference type="EMBL" id="JADEWL010000137">
    <property type="protein sequence ID" value="MBE9216083.1"/>
    <property type="molecule type" value="Genomic_DNA"/>
</dbReference>
<dbReference type="RefSeq" id="WP_193924463.1">
    <property type="nucleotide sequence ID" value="NZ_JADEWL010000137.1"/>
</dbReference>
<organism evidence="1 2">
    <name type="scientific">Plectonema cf. radiosum LEGE 06105</name>
    <dbReference type="NCBI Taxonomy" id="945769"/>
    <lineage>
        <taxon>Bacteria</taxon>
        <taxon>Bacillati</taxon>
        <taxon>Cyanobacteriota</taxon>
        <taxon>Cyanophyceae</taxon>
        <taxon>Oscillatoriophycideae</taxon>
        <taxon>Oscillatoriales</taxon>
        <taxon>Microcoleaceae</taxon>
        <taxon>Plectonema</taxon>
    </lineage>
</organism>
<name>A0A8J7FGR0_9CYAN</name>
<gene>
    <name evidence="1" type="ORF">IQ247_26055</name>
</gene>
<dbReference type="InterPro" id="IPR010765">
    <property type="entry name" value="DUF1350"/>
</dbReference>
<dbReference type="Pfam" id="PF07082">
    <property type="entry name" value="DUF1350"/>
    <property type="match status" value="1"/>
</dbReference>
<keyword evidence="2" id="KW-1185">Reference proteome</keyword>